<dbReference type="InterPro" id="IPR011009">
    <property type="entry name" value="Kinase-like_dom_sf"/>
</dbReference>
<dbReference type="Proteomes" id="UP001497453">
    <property type="component" value="Chromosome 6"/>
</dbReference>
<evidence type="ECO:0008006" key="3">
    <source>
        <dbReference type="Google" id="ProtNLM"/>
    </source>
</evidence>
<protein>
    <recommendedName>
        <fullName evidence="3">Aminoglycoside phosphotransferase domain-containing protein</fullName>
    </recommendedName>
</protein>
<sequence length="313" mass="36027">MILTQTAMRMMRYYPERSLFEWEPLLENLIPEDAGEIALDTPEFRREALIQASKISWNPLCYWLGTRPLPKAEKDEDIPWQTYVAPPPLPEIKLEDIVLVRDMNPGGNTPLFEVKIGGVSRLLKVFMSLTSPSWYNAYARELDPKLSLRLYHAEKEAYAHLRHFGACESGVVPNCYGTVQLSRQQAIDISRQFSMGWDLPVDDENLPYALLLEHFPDAIQVSIYNVTFPVAERALRALCTVHKSYVQHGDINGRNVLVLPDDRVVWIDFDHAKSASDPTLCRQDIWNEIREGWGYFYQLLLPDARIGFISPLY</sequence>
<accession>A0ABP1DU57</accession>
<reference evidence="2" key="1">
    <citation type="submission" date="2024-04" db="EMBL/GenBank/DDBJ databases">
        <authorList>
            <person name="Shaw F."/>
            <person name="Minotto A."/>
        </authorList>
    </citation>
    <scope>NUCLEOTIDE SEQUENCE [LARGE SCALE GENOMIC DNA]</scope>
</reference>
<organism evidence="1 2">
    <name type="scientific">Somion occarium</name>
    <dbReference type="NCBI Taxonomy" id="3059160"/>
    <lineage>
        <taxon>Eukaryota</taxon>
        <taxon>Fungi</taxon>
        <taxon>Dikarya</taxon>
        <taxon>Basidiomycota</taxon>
        <taxon>Agaricomycotina</taxon>
        <taxon>Agaricomycetes</taxon>
        <taxon>Polyporales</taxon>
        <taxon>Cerrenaceae</taxon>
        <taxon>Somion</taxon>
    </lineage>
</organism>
<name>A0ABP1DU57_9APHY</name>
<evidence type="ECO:0000313" key="2">
    <source>
        <dbReference type="Proteomes" id="UP001497453"/>
    </source>
</evidence>
<keyword evidence="2" id="KW-1185">Reference proteome</keyword>
<dbReference type="EMBL" id="OZ037949">
    <property type="protein sequence ID" value="CAL1710737.1"/>
    <property type="molecule type" value="Genomic_DNA"/>
</dbReference>
<evidence type="ECO:0000313" key="1">
    <source>
        <dbReference type="EMBL" id="CAL1710737.1"/>
    </source>
</evidence>
<gene>
    <name evidence="1" type="ORF">GFSPODELE1_LOCUS7968</name>
</gene>
<dbReference type="SUPFAM" id="SSF56112">
    <property type="entry name" value="Protein kinase-like (PK-like)"/>
    <property type="match status" value="1"/>
</dbReference>
<dbReference type="Gene3D" id="1.10.510.10">
    <property type="entry name" value="Transferase(Phosphotransferase) domain 1"/>
    <property type="match status" value="1"/>
</dbReference>
<proteinExistence type="predicted"/>